<protein>
    <submittedName>
        <fullName evidence="2">Dynein heavy chain-like 13</fullName>
    </submittedName>
</protein>
<comment type="caution">
    <text evidence="2">The sequence shown here is derived from an EMBL/GenBank/DDBJ whole genome shotgun (WGS) entry which is preliminary data.</text>
</comment>
<feature type="compositionally biased region" description="Polar residues" evidence="1">
    <location>
        <begin position="345"/>
        <end position="364"/>
    </location>
</feature>
<organism evidence="2 3">
    <name type="scientific">Homarus americanus</name>
    <name type="common">American lobster</name>
    <dbReference type="NCBI Taxonomy" id="6706"/>
    <lineage>
        <taxon>Eukaryota</taxon>
        <taxon>Metazoa</taxon>
        <taxon>Ecdysozoa</taxon>
        <taxon>Arthropoda</taxon>
        <taxon>Crustacea</taxon>
        <taxon>Multicrustacea</taxon>
        <taxon>Malacostraca</taxon>
        <taxon>Eumalacostraca</taxon>
        <taxon>Eucarida</taxon>
        <taxon>Decapoda</taxon>
        <taxon>Pleocyemata</taxon>
        <taxon>Astacidea</taxon>
        <taxon>Nephropoidea</taxon>
        <taxon>Nephropidae</taxon>
        <taxon>Homarus</taxon>
    </lineage>
</organism>
<proteinExistence type="predicted"/>
<accession>A0A8J5JDE9</accession>
<feature type="compositionally biased region" description="Low complexity" evidence="1">
    <location>
        <begin position="654"/>
        <end position="666"/>
    </location>
</feature>
<keyword evidence="3" id="KW-1185">Reference proteome</keyword>
<feature type="compositionally biased region" description="Basic and acidic residues" evidence="1">
    <location>
        <begin position="490"/>
        <end position="517"/>
    </location>
</feature>
<feature type="non-terminal residue" evidence="2">
    <location>
        <position position="1147"/>
    </location>
</feature>
<evidence type="ECO:0000256" key="1">
    <source>
        <dbReference type="SAM" id="MobiDB-lite"/>
    </source>
</evidence>
<feature type="compositionally biased region" description="Low complexity" evidence="1">
    <location>
        <begin position="271"/>
        <end position="285"/>
    </location>
</feature>
<feature type="region of interest" description="Disordered" evidence="1">
    <location>
        <begin position="266"/>
        <end position="292"/>
    </location>
</feature>
<feature type="region of interest" description="Disordered" evidence="1">
    <location>
        <begin position="336"/>
        <end position="397"/>
    </location>
</feature>
<evidence type="ECO:0000313" key="2">
    <source>
        <dbReference type="EMBL" id="KAG7153730.1"/>
    </source>
</evidence>
<reference evidence="2" key="1">
    <citation type="journal article" date="2021" name="Sci. Adv.">
        <title>The American lobster genome reveals insights on longevity, neural, and immune adaptations.</title>
        <authorList>
            <person name="Polinski J.M."/>
            <person name="Zimin A.V."/>
            <person name="Clark K.F."/>
            <person name="Kohn A.B."/>
            <person name="Sadowski N."/>
            <person name="Timp W."/>
            <person name="Ptitsyn A."/>
            <person name="Khanna P."/>
            <person name="Romanova D.Y."/>
            <person name="Williams P."/>
            <person name="Greenwood S.J."/>
            <person name="Moroz L.L."/>
            <person name="Walt D.R."/>
            <person name="Bodnar A.G."/>
        </authorList>
    </citation>
    <scope>NUCLEOTIDE SEQUENCE</scope>
    <source>
        <strain evidence="2">GMGI-L3</strain>
    </source>
</reference>
<feature type="region of interest" description="Disordered" evidence="1">
    <location>
        <begin position="186"/>
        <end position="210"/>
    </location>
</feature>
<feature type="region of interest" description="Disordered" evidence="1">
    <location>
        <begin position="652"/>
        <end position="676"/>
    </location>
</feature>
<gene>
    <name evidence="2" type="primary">Dnah-L13</name>
    <name evidence="2" type="ORF">Hamer_G009400</name>
</gene>
<feature type="compositionally biased region" description="Basic and acidic residues" evidence="1">
    <location>
        <begin position="573"/>
        <end position="593"/>
    </location>
</feature>
<dbReference type="AlphaFoldDB" id="A0A8J5JDE9"/>
<feature type="compositionally biased region" description="Basic and acidic residues" evidence="1">
    <location>
        <begin position="365"/>
        <end position="384"/>
    </location>
</feature>
<dbReference type="Proteomes" id="UP000747542">
    <property type="component" value="Unassembled WGS sequence"/>
</dbReference>
<feature type="region of interest" description="Disordered" evidence="1">
    <location>
        <begin position="904"/>
        <end position="969"/>
    </location>
</feature>
<feature type="compositionally biased region" description="Acidic residues" evidence="1">
    <location>
        <begin position="438"/>
        <end position="489"/>
    </location>
</feature>
<evidence type="ECO:0000313" key="3">
    <source>
        <dbReference type="Proteomes" id="UP000747542"/>
    </source>
</evidence>
<feature type="compositionally biased region" description="Basic and acidic residues" evidence="1">
    <location>
        <begin position="417"/>
        <end position="437"/>
    </location>
</feature>
<name>A0A8J5JDE9_HOMAM</name>
<feature type="compositionally biased region" description="Low complexity" evidence="1">
    <location>
        <begin position="556"/>
        <end position="570"/>
    </location>
</feature>
<feature type="region of interest" description="Disordered" evidence="1">
    <location>
        <begin position="417"/>
        <end position="530"/>
    </location>
</feature>
<feature type="compositionally biased region" description="Polar residues" evidence="1">
    <location>
        <begin position="905"/>
        <end position="957"/>
    </location>
</feature>
<feature type="compositionally biased region" description="Acidic residues" evidence="1">
    <location>
        <begin position="518"/>
        <end position="528"/>
    </location>
</feature>
<sequence length="1147" mass="128915">MDHNRYKQRGLQFNSAIDSRALRAVQYQEGRRTRRYDAIAYRRQLDNLDRVVDTEESLRNTSVLSKQNFGNKPKKTKKELPLERYENLLKWKEARKKNLAKEKKRRQPTFKTGVFQPDAPKFLVSSDIDMGASVTETPGKKPTFKFLVSSSRKAGRTPGSSMRKVPIFHTGVTPGTSMQRIPKFHSGVTPGVSGPKVSRSHTSVTPNEMQKRDRLLKLERNQENIGGLRTRASLRRAVKSEYKETEVKKSLRSRVTRRKKVVDEDDLGVKPLPASPAASQAPLPLSHEEAAPGVPSFAPNNFAFQFDMSNLPRGFDILAENNVARRSRHSFSALKNARGVDGSPDETSTNVTADTDTSSINQSKVHLENEEAVEKEVGKQRGNSESEDANVTETDSRYVVEAKPHTGQEEIDEVCKSVEQVEEHEAVENVEENKDVENVEENEDVENVEENEDVENVEENEDVENMGENEDEEKVEENEDVENEDEENVEERGVEASETVEEVHKFEEQEKFNKEQVQEDENNEDECIVEEKREKYEVEEQMGPMLTTNADDVAQVSVNGSNNSNNINAVKVDSGRNEDKSMPEEDADHEKCTSQEGSVDDTLDTGSIQEENKNGYRSKRRGNVATPAKRITRRSTACCGDDFVTPTISRLRPRTPCSRSTRRSISAHCDSPPEMMFTPRLRASAKKSSRRSENCVKLNHIDESLAERNIPTCSTFYPENTVLKKKDTCNEQTLDDKAQEHVTLEEKHTEKKFELPLTPTELETDSSLFVTPRSQLHESKLSWLLKTSPWIDNSRRSSNKKRNCSTPEFQRLPDDIVMSEYPVCGHPDGTRPDTPADQPVVEGVVEKDTSVGNSVFEDQTCTNLLALLKPSMPAALYTQSPDIDVWAEDSPAVSSVAINPPAVTPLTSKQSPPQITPASLSNHQASVSPKSTQETTTKSTLLSIENTPTVASVSPQCKENEEPHQSLSSDAAVFVRRKSRRSVMFAVQEEENATPSFRFPGTPIRSSSRVSMGIFAKIDMNTDYVPSQNEDLISLDSPQSEKKTTATRRKSSRMSLFHGMVNSRIIEQELPVTQDLISFDTPVEHKKRKSRSTASFDINTWIEQITSLMLQPKFLNGGLNLETYLMMEDKNTDTDPFLPPRGHDKGS</sequence>
<dbReference type="EMBL" id="JAHLQT010046319">
    <property type="protein sequence ID" value="KAG7153730.1"/>
    <property type="molecule type" value="Genomic_DNA"/>
</dbReference>
<feature type="region of interest" description="Disordered" evidence="1">
    <location>
        <begin position="556"/>
        <end position="629"/>
    </location>
</feature>